<gene>
    <name evidence="2" type="ORF">COV31_00565</name>
</gene>
<protein>
    <recommendedName>
        <fullName evidence="4">Bacteriocin-protection protein, YdeI/OmpD-associated family</fullName>
    </recommendedName>
</protein>
<dbReference type="AlphaFoldDB" id="A0A2H0R4Y6"/>
<evidence type="ECO:0000313" key="2">
    <source>
        <dbReference type="EMBL" id="PIR41588.1"/>
    </source>
</evidence>
<accession>A0A2H0R4Y6</accession>
<organism evidence="2 3">
    <name type="scientific">Candidatus Yanofskybacteria bacterium CG10_big_fil_rev_8_21_14_0_10_46_23</name>
    <dbReference type="NCBI Taxonomy" id="1975098"/>
    <lineage>
        <taxon>Bacteria</taxon>
        <taxon>Candidatus Yanofskyibacteriota</taxon>
    </lineage>
</organism>
<name>A0A2H0R4Y6_9BACT</name>
<sequence>MSSEIKQIEVFKPADFRRWLVRYHVKEHKVALILHKKHTGHKSPSHRELMEEAICYGWIDTTIKRLDADKYLRHFSRRTKNSKWSDNTLGYARQLIKEKRMTPHGLAFFKAGEKKPTHDQGIPKNPEMPDELRKSLNRNKPAQKNFEKFPPSAKRTFYRWLLSAKQPQTRQRRIDRIISQALANNKSIF</sequence>
<feature type="region of interest" description="Disordered" evidence="1">
    <location>
        <begin position="113"/>
        <end position="148"/>
    </location>
</feature>
<comment type="caution">
    <text evidence="2">The sequence shown here is derived from an EMBL/GenBank/DDBJ whole genome shotgun (WGS) entry which is preliminary data.</text>
</comment>
<evidence type="ECO:0008006" key="4">
    <source>
        <dbReference type="Google" id="ProtNLM"/>
    </source>
</evidence>
<evidence type="ECO:0000256" key="1">
    <source>
        <dbReference type="SAM" id="MobiDB-lite"/>
    </source>
</evidence>
<proteinExistence type="predicted"/>
<dbReference type="Pfam" id="PF13376">
    <property type="entry name" value="OmdA"/>
    <property type="match status" value="1"/>
</dbReference>
<reference evidence="2 3" key="1">
    <citation type="submission" date="2017-09" db="EMBL/GenBank/DDBJ databases">
        <title>Depth-based differentiation of microbial function through sediment-hosted aquifers and enrichment of novel symbionts in the deep terrestrial subsurface.</title>
        <authorList>
            <person name="Probst A.J."/>
            <person name="Ladd B."/>
            <person name="Jarett J.K."/>
            <person name="Geller-Mcgrath D.E."/>
            <person name="Sieber C.M."/>
            <person name="Emerson J.B."/>
            <person name="Anantharaman K."/>
            <person name="Thomas B.C."/>
            <person name="Malmstrom R."/>
            <person name="Stieglmeier M."/>
            <person name="Klingl A."/>
            <person name="Woyke T."/>
            <person name="Ryan C.M."/>
            <person name="Banfield J.F."/>
        </authorList>
    </citation>
    <scope>NUCLEOTIDE SEQUENCE [LARGE SCALE GENOMIC DNA]</scope>
    <source>
        <strain evidence="2">CG10_big_fil_rev_8_21_14_0_10_46_23</strain>
    </source>
</reference>
<dbReference type="EMBL" id="PCXO01000004">
    <property type="protein sequence ID" value="PIR41588.1"/>
    <property type="molecule type" value="Genomic_DNA"/>
</dbReference>
<dbReference type="Proteomes" id="UP000230232">
    <property type="component" value="Unassembled WGS sequence"/>
</dbReference>
<evidence type="ECO:0000313" key="3">
    <source>
        <dbReference type="Proteomes" id="UP000230232"/>
    </source>
</evidence>